<organism evidence="1 2">
    <name type="scientific">Gangjinia marincola</name>
    <dbReference type="NCBI Taxonomy" id="578463"/>
    <lineage>
        <taxon>Bacteria</taxon>
        <taxon>Pseudomonadati</taxon>
        <taxon>Bacteroidota</taxon>
        <taxon>Flavobacteriia</taxon>
        <taxon>Flavobacteriales</taxon>
        <taxon>Flavobacteriaceae</taxon>
        <taxon>Gangjinia</taxon>
    </lineage>
</organism>
<dbReference type="EMBL" id="BAAAFG010000012">
    <property type="protein sequence ID" value="GAA0871980.1"/>
    <property type="molecule type" value="Genomic_DNA"/>
</dbReference>
<dbReference type="Proteomes" id="UP001500507">
    <property type="component" value="Unassembled WGS sequence"/>
</dbReference>
<protein>
    <submittedName>
        <fullName evidence="1">Uncharacterized protein</fullName>
    </submittedName>
</protein>
<proteinExistence type="predicted"/>
<accession>A0ABN1MFP0</accession>
<comment type="caution">
    <text evidence="1">The sequence shown here is derived from an EMBL/GenBank/DDBJ whole genome shotgun (WGS) entry which is preliminary data.</text>
</comment>
<evidence type="ECO:0000313" key="2">
    <source>
        <dbReference type="Proteomes" id="UP001500507"/>
    </source>
</evidence>
<sequence length="109" mass="12938">MIENKAEMCQLLAKMSSRDQLHRSKIPDAFSGNEIHYSIKEIDSINVLQRKIDNHKTKKLIEITKKYGWISNERIDCTNVDIWIIFRHSKPTYFDDISELIEKNTRKND</sequence>
<evidence type="ECO:0000313" key="1">
    <source>
        <dbReference type="EMBL" id="GAA0871980.1"/>
    </source>
</evidence>
<keyword evidence="2" id="KW-1185">Reference proteome</keyword>
<gene>
    <name evidence="1" type="ORF">GCM10009117_11260</name>
</gene>
<reference evidence="1 2" key="1">
    <citation type="journal article" date="2019" name="Int. J. Syst. Evol. Microbiol.">
        <title>The Global Catalogue of Microorganisms (GCM) 10K type strain sequencing project: providing services to taxonomists for standard genome sequencing and annotation.</title>
        <authorList>
            <consortium name="The Broad Institute Genomics Platform"/>
            <consortium name="The Broad Institute Genome Sequencing Center for Infectious Disease"/>
            <person name="Wu L."/>
            <person name="Ma J."/>
        </authorList>
    </citation>
    <scope>NUCLEOTIDE SEQUENCE [LARGE SCALE GENOMIC DNA]</scope>
    <source>
        <strain evidence="1 2">JCM 16082</strain>
    </source>
</reference>
<name>A0ABN1MFP0_9FLAO</name>